<dbReference type="Proteomes" id="UP000827284">
    <property type="component" value="Unassembled WGS sequence"/>
</dbReference>
<accession>A0A9P3LYX3</accession>
<evidence type="ECO:0000256" key="1">
    <source>
        <dbReference type="SAM" id="MobiDB-lite"/>
    </source>
</evidence>
<reference evidence="3" key="2">
    <citation type="journal article" date="2022" name="Microbiol. Resour. Announc.">
        <title>Whole-Genome Sequence of Entomortierella parvispora E1425, a Mucoromycotan Fungus Associated with Burkholderiaceae-Related Endosymbiotic Bacteria.</title>
        <authorList>
            <person name="Herlambang A."/>
            <person name="Guo Y."/>
            <person name="Takashima Y."/>
            <person name="Narisawa K."/>
            <person name="Ohta H."/>
            <person name="Nishizawa T."/>
        </authorList>
    </citation>
    <scope>NUCLEOTIDE SEQUENCE</scope>
    <source>
        <strain evidence="3">E1425</strain>
    </source>
</reference>
<feature type="compositionally biased region" description="Low complexity" evidence="1">
    <location>
        <begin position="291"/>
        <end position="311"/>
    </location>
</feature>
<proteinExistence type="predicted"/>
<name>A0A9P3LYX3_9FUNG</name>
<protein>
    <submittedName>
        <fullName evidence="3">Uncharacterized protein</fullName>
    </submittedName>
</protein>
<evidence type="ECO:0000256" key="2">
    <source>
        <dbReference type="SAM" id="Phobius"/>
    </source>
</evidence>
<gene>
    <name evidence="3" type="ORF">EMPS_07935</name>
</gene>
<dbReference type="AlphaFoldDB" id="A0A9P3LYX3"/>
<keyword evidence="2" id="KW-0812">Transmembrane</keyword>
<dbReference type="EMBL" id="BQFW01000011">
    <property type="protein sequence ID" value="GJJ75577.1"/>
    <property type="molecule type" value="Genomic_DNA"/>
</dbReference>
<feature type="compositionally biased region" description="Polar residues" evidence="1">
    <location>
        <begin position="78"/>
        <end position="88"/>
    </location>
</feature>
<feature type="compositionally biased region" description="Low complexity" evidence="1">
    <location>
        <begin position="89"/>
        <end position="99"/>
    </location>
</feature>
<sequence>MSSITTVPPLTVPATTTPASTAPPLSTSTAAPLPSPTADPDPGTGTGPGTGPDPATTAKPTASKKPGKTTSVGGGSNPSGIASPSTLPGSDSDNNKGGDSSNKSILAPVIGGVAAVLVVAFFVAVFVMRYRKKSRARKRRLDFLGDHSTGTDHGRTNAASPALGALAAGGRRPDSDQSRPSAAGNRPLEMAAVGGAAGLAGGAALAHHNKNNNQDGYDYQQGYQQVPYGGQYSEQQYEQPNYDQYDPYYSQSHPQPAGYYGDAQQQQQQQQQQGYYNDQYTQNKFAPPAPVGYAGPGSSPSMTHATASPKSYPQPPPSTTTGGQSSPRTPQQVAAVPVPGRTSYDKNAKVENAYVGTHSAARNPQVMPQDEEKIKVPV</sequence>
<keyword evidence="2" id="KW-1133">Transmembrane helix</keyword>
<feature type="compositionally biased region" description="Low complexity" evidence="1">
    <location>
        <begin position="52"/>
        <end position="71"/>
    </location>
</feature>
<feature type="compositionally biased region" description="Low complexity" evidence="1">
    <location>
        <begin position="319"/>
        <end position="330"/>
    </location>
</feature>
<keyword evidence="2" id="KW-0472">Membrane</keyword>
<feature type="transmembrane region" description="Helical" evidence="2">
    <location>
        <begin position="105"/>
        <end position="130"/>
    </location>
</feature>
<feature type="region of interest" description="Disordered" evidence="1">
    <location>
        <begin position="242"/>
        <end position="378"/>
    </location>
</feature>
<evidence type="ECO:0000313" key="4">
    <source>
        <dbReference type="Proteomes" id="UP000827284"/>
    </source>
</evidence>
<evidence type="ECO:0000313" key="3">
    <source>
        <dbReference type="EMBL" id="GJJ75577.1"/>
    </source>
</evidence>
<reference evidence="3" key="1">
    <citation type="submission" date="2021-11" db="EMBL/GenBank/DDBJ databases">
        <authorList>
            <person name="Herlambang A."/>
            <person name="Guo Y."/>
            <person name="Takashima Y."/>
            <person name="Nishizawa T."/>
        </authorList>
    </citation>
    <scope>NUCLEOTIDE SEQUENCE</scope>
    <source>
        <strain evidence="3">E1425</strain>
    </source>
</reference>
<organism evidence="3 4">
    <name type="scientific">Entomortierella parvispora</name>
    <dbReference type="NCBI Taxonomy" id="205924"/>
    <lineage>
        <taxon>Eukaryota</taxon>
        <taxon>Fungi</taxon>
        <taxon>Fungi incertae sedis</taxon>
        <taxon>Mucoromycota</taxon>
        <taxon>Mortierellomycotina</taxon>
        <taxon>Mortierellomycetes</taxon>
        <taxon>Mortierellales</taxon>
        <taxon>Mortierellaceae</taxon>
        <taxon>Entomortierella</taxon>
    </lineage>
</organism>
<dbReference type="OrthoDB" id="2449212at2759"/>
<feature type="compositionally biased region" description="Low complexity" evidence="1">
    <location>
        <begin position="257"/>
        <end position="283"/>
    </location>
</feature>
<feature type="compositionally biased region" description="Low complexity" evidence="1">
    <location>
        <begin position="1"/>
        <end position="32"/>
    </location>
</feature>
<feature type="region of interest" description="Disordered" evidence="1">
    <location>
        <begin position="1"/>
        <end position="99"/>
    </location>
</feature>
<comment type="caution">
    <text evidence="3">The sequence shown here is derived from an EMBL/GenBank/DDBJ whole genome shotgun (WGS) entry which is preliminary data.</text>
</comment>
<keyword evidence="4" id="KW-1185">Reference proteome</keyword>